<evidence type="ECO:0000256" key="14">
    <source>
        <dbReference type="NCBIfam" id="TIGR01816"/>
    </source>
</evidence>
<feature type="domain" description="Fumarate reductase/succinate dehydrogenase flavoprotein-like C-terminal" evidence="21">
    <location>
        <begin position="462"/>
        <end position="595"/>
    </location>
</feature>
<feature type="binding site" evidence="17">
    <location>
        <position position="224"/>
    </location>
    <ligand>
        <name>FAD</name>
        <dbReference type="ChEBI" id="CHEBI:57692"/>
    </ligand>
</feature>
<dbReference type="Pfam" id="PF02910">
    <property type="entry name" value="Succ_DH_flav_C"/>
    <property type="match status" value="1"/>
</dbReference>
<dbReference type="PANTHER" id="PTHR11632:SF51">
    <property type="entry name" value="SUCCINATE DEHYDROGENASE [UBIQUINONE] FLAVOPROTEIN SUBUNIT, MITOCHONDRIAL"/>
    <property type="match status" value="1"/>
</dbReference>
<dbReference type="Gene3D" id="4.10.80.40">
    <property type="entry name" value="succinate dehydrogenase protein domain"/>
    <property type="match status" value="1"/>
</dbReference>
<dbReference type="InterPro" id="IPR014006">
    <property type="entry name" value="Succ_Dhase_FrdA_Gneg"/>
</dbReference>
<dbReference type="InterPro" id="IPR037099">
    <property type="entry name" value="Fum_R/Succ_DH_flav-like_C_sf"/>
</dbReference>
<evidence type="ECO:0000256" key="8">
    <source>
        <dbReference type="ARBA" id="ARBA00022630"/>
    </source>
</evidence>
<feature type="binding site" evidence="17">
    <location>
        <begin position="40"/>
        <end position="55"/>
    </location>
    <ligand>
        <name>FAD</name>
        <dbReference type="ChEBI" id="CHEBI:57692"/>
    </ligand>
</feature>
<dbReference type="EC" id="1.3.5.1" evidence="4 19"/>
<accession>A0AA95HH93</accession>
<sequence>MTEYKIEHHTYDVVVVGAGGAGLRATFGMAVKGLSTACITKVFPTRSHTVAAQGGMSAALGNMGPDKWQWHMYDTVKGSDWLGDQDAIEYMCREAIPAVIELEHQGVPFSRTEEGRIYQRPFGGMTTEFGKGIAHRTCAAADRTGHAILHTLYQQSLRHDAVFFIEHFATDLIMDEEGVCRGVLAWDLANGILRIFRAQKVVLATGGYGRAYFSATSAHTCTGDGNGMVTRAGLPLQDMEFTQFHPTGIYGAGCLITEGVRGEGGYLTNAKGERFMERYAPNAKDLASRDVVSRSMTIEINEGRGVGPKQDHIHLHLEHLGPEVIHERLPGIAESARIFAGVDVTKQPIPVLPTVHYNMGGIPTNYQGEVVTLKDGEPDSVVPGLMAIGECACVSVHGANRLGSNSLLDIVVFGRAAANRCAETVTPSATQPALPEAGVAKVLERFKRIHHGNGNTSTAQIREAMQHTMQKHAAVFRTAETLQEGVEKMNEIYASFNDVAVTDRSLVWNSDLMETFELANLLDCAQTSIQCALNREESRGAHAREDFPDRNDEQWMKHSIAWVDEAGKVSIDYRPVHTYTLTDEIEYIAPKKRVY</sequence>
<dbReference type="FunFam" id="1.20.58.100:FF:000001">
    <property type="entry name" value="Succinate dehydrogenase flavoprotein subunit (SdhA)"/>
    <property type="match status" value="1"/>
</dbReference>
<dbReference type="SUPFAM" id="SSF51905">
    <property type="entry name" value="FAD/NAD(P)-binding domain"/>
    <property type="match status" value="1"/>
</dbReference>
<dbReference type="InterPro" id="IPR027477">
    <property type="entry name" value="Succ_DH/fumarate_Rdtase_cat_sf"/>
</dbReference>
<comment type="pathway">
    <text evidence="2 19">Carbohydrate metabolism; tricarboxylic acid cycle; fumarate from succinate (bacterial route): step 1/1.</text>
</comment>
<protein>
    <recommendedName>
        <fullName evidence="5 14">Succinate dehydrogenase flavoprotein subunit</fullName>
        <ecNumber evidence="4 19">1.3.5.1</ecNumber>
    </recommendedName>
</protein>
<dbReference type="Pfam" id="PF00890">
    <property type="entry name" value="FAD_binding_2"/>
    <property type="match status" value="1"/>
</dbReference>
<evidence type="ECO:0000256" key="17">
    <source>
        <dbReference type="PIRSR" id="PIRSR611281-3"/>
    </source>
</evidence>
<dbReference type="SUPFAM" id="SSF56425">
    <property type="entry name" value="Succinate dehydrogenase/fumarate reductase flavoprotein, catalytic domain"/>
    <property type="match status" value="1"/>
</dbReference>
<feature type="binding site" evidence="17">
    <location>
        <begin position="17"/>
        <end position="22"/>
    </location>
    <ligand>
        <name>FAD</name>
        <dbReference type="ChEBI" id="CHEBI:57692"/>
    </ligand>
</feature>
<feature type="binding site" evidence="16">
    <location>
        <position position="401"/>
    </location>
    <ligand>
        <name>substrate</name>
    </ligand>
</feature>
<feature type="binding site" evidence="16">
    <location>
        <position position="257"/>
    </location>
    <ligand>
        <name>substrate</name>
    </ligand>
</feature>
<dbReference type="GO" id="GO:0006099">
    <property type="term" value="P:tricarboxylic acid cycle"/>
    <property type="evidence" value="ECO:0007669"/>
    <property type="project" value="UniProtKB-UniRule"/>
</dbReference>
<dbReference type="InterPro" id="IPR011281">
    <property type="entry name" value="Succ_DH_flav_su_fwd"/>
</dbReference>
<dbReference type="NCBIfam" id="TIGR01812">
    <property type="entry name" value="sdhA_frdA_Gneg"/>
    <property type="match status" value="1"/>
</dbReference>
<dbReference type="InterPro" id="IPR003953">
    <property type="entry name" value="FAD-dep_OxRdtase_2_FAD-bd"/>
</dbReference>
<dbReference type="GO" id="GO:0009055">
    <property type="term" value="F:electron transfer activity"/>
    <property type="evidence" value="ECO:0007669"/>
    <property type="project" value="UniProtKB-ARBA"/>
</dbReference>
<dbReference type="SUPFAM" id="SSF46977">
    <property type="entry name" value="Succinate dehydrogenase/fumarate reductase flavoprotein C-terminal domain"/>
    <property type="match status" value="1"/>
</dbReference>
<evidence type="ECO:0000256" key="10">
    <source>
        <dbReference type="ARBA" id="ARBA00022982"/>
    </source>
</evidence>
<evidence type="ECO:0000256" key="3">
    <source>
        <dbReference type="ARBA" id="ARBA00008040"/>
    </source>
</evidence>
<name>A0AA95HH93_9GAMM</name>
<keyword evidence="19" id="KW-0997">Cell inner membrane</keyword>
<reference evidence="22" key="1">
    <citation type="journal article" date="2023" name="Int. J. Mol. Sci.">
        <title>Metagenomics Revealed a New Genus 'Candidatus Thiocaldithrix dubininis' gen. nov., sp. nov. and a New Species 'Candidatus Thiothrix putei' sp. nov. in the Family Thiotrichaceae, Some Members of Which Have Traits of Both Na+- and H+-Motive Energetics.</title>
        <authorList>
            <person name="Ravin N.V."/>
            <person name="Muntyan M.S."/>
            <person name="Smolyakov D.D."/>
            <person name="Rudenko T.S."/>
            <person name="Beletsky A.V."/>
            <person name="Mardanov A.V."/>
            <person name="Grabovich M.Y."/>
        </authorList>
    </citation>
    <scope>NUCLEOTIDE SEQUENCE</scope>
    <source>
        <strain evidence="22">GKL-02</strain>
    </source>
</reference>
<evidence type="ECO:0000256" key="5">
    <source>
        <dbReference type="ARBA" id="ARBA00019965"/>
    </source>
</evidence>
<evidence type="ECO:0000256" key="6">
    <source>
        <dbReference type="ARBA" id="ARBA00022448"/>
    </source>
</evidence>
<comment type="cofactor">
    <cofactor evidence="17">
        <name>FAD</name>
        <dbReference type="ChEBI" id="CHEBI:57692"/>
    </cofactor>
    <text evidence="17">Flavinylated by SdhE, about 5% flavinylation occurs in the absence of SdhE.</text>
</comment>
<evidence type="ECO:0000256" key="12">
    <source>
        <dbReference type="ARBA" id="ARBA00023136"/>
    </source>
</evidence>
<dbReference type="FunFam" id="3.90.700.10:FF:000001">
    <property type="entry name" value="Mitochondrial succinate dehydrogenase flavoprotein subunit"/>
    <property type="match status" value="1"/>
</dbReference>
<dbReference type="GO" id="GO:0050660">
    <property type="term" value="F:flavin adenine dinucleotide binding"/>
    <property type="evidence" value="ECO:0007669"/>
    <property type="project" value="UniProtKB-UniRule"/>
</dbReference>
<dbReference type="PANTHER" id="PTHR11632">
    <property type="entry name" value="SUCCINATE DEHYDROGENASE 2 FLAVOPROTEIN SUBUNIT"/>
    <property type="match status" value="1"/>
</dbReference>
<feature type="modified residue" description="Tele-8alpha-FAD histidine" evidence="18">
    <location>
        <position position="48"/>
    </location>
</feature>
<evidence type="ECO:0000256" key="7">
    <source>
        <dbReference type="ARBA" id="ARBA00022532"/>
    </source>
</evidence>
<dbReference type="GO" id="GO:0022900">
    <property type="term" value="P:electron transport chain"/>
    <property type="evidence" value="ECO:0007669"/>
    <property type="project" value="UniProtKB-UniRule"/>
</dbReference>
<evidence type="ECO:0000256" key="16">
    <source>
        <dbReference type="PIRSR" id="PIRSR611281-2"/>
    </source>
</evidence>
<comment type="catalytic activity">
    <reaction evidence="13 19">
        <text>a quinone + succinate = fumarate + a quinol</text>
        <dbReference type="Rhea" id="RHEA:40523"/>
        <dbReference type="ChEBI" id="CHEBI:24646"/>
        <dbReference type="ChEBI" id="CHEBI:29806"/>
        <dbReference type="ChEBI" id="CHEBI:30031"/>
        <dbReference type="ChEBI" id="CHEBI:132124"/>
        <dbReference type="EC" id="1.3.5.1"/>
    </reaction>
</comment>
<dbReference type="FunFam" id="4.10.80.40:FF:000002">
    <property type="entry name" value="Succinate dehydrogenase [ubiquinone] flavoprotein subunit, mitochondrial"/>
    <property type="match status" value="1"/>
</dbReference>
<dbReference type="Gene3D" id="3.90.700.10">
    <property type="entry name" value="Succinate dehydrogenase/fumarate reductase flavoprotein, catalytic domain"/>
    <property type="match status" value="1"/>
</dbReference>
<evidence type="ECO:0000256" key="18">
    <source>
        <dbReference type="PIRSR" id="PIRSR611281-4"/>
    </source>
</evidence>
<evidence type="ECO:0000259" key="20">
    <source>
        <dbReference type="Pfam" id="PF00890"/>
    </source>
</evidence>
<dbReference type="InterPro" id="IPR003952">
    <property type="entry name" value="FRD_SDH_FAD_BS"/>
</dbReference>
<evidence type="ECO:0000259" key="21">
    <source>
        <dbReference type="Pfam" id="PF02910"/>
    </source>
</evidence>
<comment type="similarity">
    <text evidence="3 19">Belongs to the FAD-dependent oxidoreductase 2 family. FRD/SDH subfamily.</text>
</comment>
<dbReference type="PIRSF" id="PIRSF000171">
    <property type="entry name" value="SDHA_APRA_LASPO"/>
    <property type="match status" value="1"/>
</dbReference>
<evidence type="ECO:0000256" key="13">
    <source>
        <dbReference type="ARBA" id="ARBA00049220"/>
    </source>
</evidence>
<evidence type="ECO:0000256" key="19">
    <source>
        <dbReference type="RuleBase" id="RU362051"/>
    </source>
</evidence>
<evidence type="ECO:0000256" key="1">
    <source>
        <dbReference type="ARBA" id="ARBA00004515"/>
    </source>
</evidence>
<dbReference type="InterPro" id="IPR030664">
    <property type="entry name" value="SdhA/FrdA/AprA"/>
</dbReference>
<proteinExistence type="inferred from homology"/>
<dbReference type="GO" id="GO:0005886">
    <property type="term" value="C:plasma membrane"/>
    <property type="evidence" value="ECO:0007669"/>
    <property type="project" value="UniProtKB-SubCell"/>
</dbReference>
<comment type="subcellular location">
    <subcellularLocation>
        <location evidence="1 19">Cell inner membrane</location>
        <topology evidence="1 19">Peripheral membrane protein</topology>
        <orientation evidence="1 19">Cytoplasmic side</orientation>
    </subcellularLocation>
</comment>
<dbReference type="KEGG" id="tput:QJT81_08800"/>
<dbReference type="Gene3D" id="1.20.58.100">
    <property type="entry name" value="Fumarate reductase/succinate dehydrogenase flavoprotein-like, C-terminal domain"/>
    <property type="match status" value="1"/>
</dbReference>
<keyword evidence="11 19" id="KW-0560">Oxidoreductase</keyword>
<dbReference type="InterPro" id="IPR036188">
    <property type="entry name" value="FAD/NAD-bd_sf"/>
</dbReference>
<gene>
    <name evidence="22" type="primary">sdhA</name>
    <name evidence="22" type="ORF">QJT81_08800</name>
</gene>
<feature type="binding site" evidence="17">
    <location>
        <position position="390"/>
    </location>
    <ligand>
        <name>FAD</name>
        <dbReference type="ChEBI" id="CHEBI:57692"/>
    </ligand>
</feature>
<feature type="binding site" evidence="17">
    <location>
        <begin position="406"/>
        <end position="407"/>
    </location>
    <ligand>
        <name>FAD</name>
        <dbReference type="ChEBI" id="CHEBI:57692"/>
    </ligand>
</feature>
<evidence type="ECO:0000313" key="22">
    <source>
        <dbReference type="EMBL" id="WGZ96055.1"/>
    </source>
</evidence>
<keyword evidence="6 19" id="KW-0813">Transport</keyword>
<keyword evidence="12 19" id="KW-0472">Membrane</keyword>
<dbReference type="EMBL" id="CP124756">
    <property type="protein sequence ID" value="WGZ96055.1"/>
    <property type="molecule type" value="Genomic_DNA"/>
</dbReference>
<keyword evidence="10 19" id="KW-0249">Electron transport</keyword>
<dbReference type="GO" id="GO:0008177">
    <property type="term" value="F:succinate dehydrogenase (quinone) activity"/>
    <property type="evidence" value="ECO:0007669"/>
    <property type="project" value="UniProtKB-EC"/>
</dbReference>
<organism evidence="22">
    <name type="scientific">Candidatus Thiothrix putei</name>
    <dbReference type="NCBI Taxonomy" id="3080811"/>
    <lineage>
        <taxon>Bacteria</taxon>
        <taxon>Pseudomonadati</taxon>
        <taxon>Pseudomonadota</taxon>
        <taxon>Gammaproteobacteria</taxon>
        <taxon>Thiotrichales</taxon>
        <taxon>Thiotrichaceae</taxon>
        <taxon>Thiothrix</taxon>
    </lineage>
</organism>
<dbReference type="Proteomes" id="UP001301326">
    <property type="component" value="Chromosome"/>
</dbReference>
<dbReference type="InterPro" id="IPR015939">
    <property type="entry name" value="Fum_Rdtase/Succ_DH_flav-like_C"/>
</dbReference>
<dbReference type="Gene3D" id="3.50.50.60">
    <property type="entry name" value="FAD/NAD(P)-binding domain"/>
    <property type="match status" value="1"/>
</dbReference>
<evidence type="ECO:0000256" key="15">
    <source>
        <dbReference type="PIRSR" id="PIRSR000171-1"/>
    </source>
</evidence>
<feature type="domain" description="FAD-dependent oxidoreductase 2 FAD-binding" evidence="20">
    <location>
        <begin position="12"/>
        <end position="407"/>
    </location>
</feature>
<evidence type="ECO:0000256" key="4">
    <source>
        <dbReference type="ARBA" id="ARBA00012792"/>
    </source>
</evidence>
<feature type="binding site" evidence="16">
    <location>
        <position position="245"/>
    </location>
    <ligand>
        <name>substrate</name>
    </ligand>
</feature>
<dbReference type="NCBIfam" id="TIGR01816">
    <property type="entry name" value="sdhA_forward"/>
    <property type="match status" value="1"/>
</dbReference>
<keyword evidence="8 17" id="KW-0285">Flavoprotein</keyword>
<keyword evidence="7 19" id="KW-0816">Tricarboxylic acid cycle</keyword>
<dbReference type="GO" id="GO:0009061">
    <property type="term" value="P:anaerobic respiration"/>
    <property type="evidence" value="ECO:0007669"/>
    <property type="project" value="TreeGrafter"/>
</dbReference>
<dbReference type="AlphaFoldDB" id="A0AA95HH93"/>
<evidence type="ECO:0000256" key="11">
    <source>
        <dbReference type="ARBA" id="ARBA00023002"/>
    </source>
</evidence>
<evidence type="ECO:0000256" key="9">
    <source>
        <dbReference type="ARBA" id="ARBA00022827"/>
    </source>
</evidence>
<evidence type="ECO:0000256" key="2">
    <source>
        <dbReference type="ARBA" id="ARBA00004894"/>
    </source>
</evidence>
<dbReference type="PROSITE" id="PS00504">
    <property type="entry name" value="FRD_SDH_FAD_BINDING"/>
    <property type="match status" value="1"/>
</dbReference>
<keyword evidence="9 17" id="KW-0274">FAD</keyword>
<reference evidence="22" key="2">
    <citation type="submission" date="2023-04" db="EMBL/GenBank/DDBJ databases">
        <authorList>
            <person name="Beletskiy A.V."/>
            <person name="Mardanov A.V."/>
            <person name="Ravin N.V."/>
        </authorList>
    </citation>
    <scope>NUCLEOTIDE SEQUENCE</scope>
    <source>
        <strain evidence="22">GKL-02</strain>
    </source>
</reference>
<feature type="binding site" evidence="16">
    <location>
        <position position="356"/>
    </location>
    <ligand>
        <name>substrate</name>
    </ligand>
</feature>
<keyword evidence="19" id="KW-1003">Cell membrane</keyword>
<feature type="active site" description="Proton acceptor" evidence="15">
    <location>
        <position position="289"/>
    </location>
</feature>